<accession>A0A8K0K128</accession>
<feature type="domain" description="Thiamin pyrophosphokinase thiamin-binding" evidence="6">
    <location>
        <begin position="189"/>
        <end position="226"/>
    </location>
</feature>
<keyword evidence="1" id="KW-0808">Transferase</keyword>
<dbReference type="GO" id="GO:0009229">
    <property type="term" value="P:thiamine diphosphate biosynthetic process"/>
    <property type="evidence" value="ECO:0007669"/>
    <property type="project" value="InterPro"/>
</dbReference>
<reference evidence="7" key="2">
    <citation type="submission" date="2017-10" db="EMBL/GenBank/DDBJ databases">
        <title>Ladona fulva Genome sequencing and assembly.</title>
        <authorList>
            <person name="Murali S."/>
            <person name="Richards S."/>
            <person name="Bandaranaike D."/>
            <person name="Bellair M."/>
            <person name="Blankenburg K."/>
            <person name="Chao H."/>
            <person name="Dinh H."/>
            <person name="Doddapaneni H."/>
            <person name="Dugan-Rocha S."/>
            <person name="Elkadiri S."/>
            <person name="Gnanaolivu R."/>
            <person name="Hernandez B."/>
            <person name="Skinner E."/>
            <person name="Javaid M."/>
            <person name="Lee S."/>
            <person name="Li M."/>
            <person name="Ming W."/>
            <person name="Munidasa M."/>
            <person name="Muniz J."/>
            <person name="Nguyen L."/>
            <person name="Hughes D."/>
            <person name="Osuji N."/>
            <person name="Pu L.-L."/>
            <person name="Puazo M."/>
            <person name="Qu C."/>
            <person name="Quiroz J."/>
            <person name="Raj R."/>
            <person name="Weissenberger G."/>
            <person name="Xin Y."/>
            <person name="Zou X."/>
            <person name="Han Y."/>
            <person name="Worley K."/>
            <person name="Muzny D."/>
            <person name="Gibbs R."/>
        </authorList>
    </citation>
    <scope>NUCLEOTIDE SEQUENCE</scope>
    <source>
        <strain evidence="7">Sampled in the wild</strain>
    </source>
</reference>
<dbReference type="AlphaFoldDB" id="A0A8K0K128"/>
<evidence type="ECO:0000313" key="7">
    <source>
        <dbReference type="EMBL" id="KAG8226058.1"/>
    </source>
</evidence>
<dbReference type="Proteomes" id="UP000792457">
    <property type="component" value="Unassembled WGS sequence"/>
</dbReference>
<evidence type="ECO:0000256" key="1">
    <source>
        <dbReference type="ARBA" id="ARBA00022679"/>
    </source>
</evidence>
<dbReference type="Pfam" id="PF04265">
    <property type="entry name" value="TPK_B1_binding"/>
    <property type="match status" value="1"/>
</dbReference>
<protein>
    <recommendedName>
        <fullName evidence="9">Thiamine diphosphokinase</fullName>
    </recommendedName>
</protein>
<proteinExistence type="predicted"/>
<dbReference type="Gene3D" id="2.60.120.320">
    <property type="entry name" value="Thiamin pyrophosphokinase, thiamin-binding domain"/>
    <property type="match status" value="1"/>
</dbReference>
<gene>
    <name evidence="7" type="ORF">J437_LFUL006365</name>
</gene>
<dbReference type="EMBL" id="KZ308266">
    <property type="protein sequence ID" value="KAG8226058.1"/>
    <property type="molecule type" value="Genomic_DNA"/>
</dbReference>
<dbReference type="GO" id="GO:0006772">
    <property type="term" value="P:thiamine metabolic process"/>
    <property type="evidence" value="ECO:0007669"/>
    <property type="project" value="InterPro"/>
</dbReference>
<reference evidence="7" key="1">
    <citation type="submission" date="2013-04" db="EMBL/GenBank/DDBJ databases">
        <authorList>
            <person name="Qu J."/>
            <person name="Murali S.C."/>
            <person name="Bandaranaike D."/>
            <person name="Bellair M."/>
            <person name="Blankenburg K."/>
            <person name="Chao H."/>
            <person name="Dinh H."/>
            <person name="Doddapaneni H."/>
            <person name="Downs B."/>
            <person name="Dugan-Rocha S."/>
            <person name="Elkadiri S."/>
            <person name="Gnanaolivu R.D."/>
            <person name="Hernandez B."/>
            <person name="Javaid M."/>
            <person name="Jayaseelan J.C."/>
            <person name="Lee S."/>
            <person name="Li M."/>
            <person name="Ming W."/>
            <person name="Munidasa M."/>
            <person name="Muniz J."/>
            <person name="Nguyen L."/>
            <person name="Ongeri F."/>
            <person name="Osuji N."/>
            <person name="Pu L.-L."/>
            <person name="Puazo M."/>
            <person name="Qu C."/>
            <person name="Quiroz J."/>
            <person name="Raj R."/>
            <person name="Weissenberger G."/>
            <person name="Xin Y."/>
            <person name="Zou X."/>
            <person name="Han Y."/>
            <person name="Richards S."/>
            <person name="Worley K."/>
            <person name="Muzny D."/>
            <person name="Gibbs R."/>
        </authorList>
    </citation>
    <scope>NUCLEOTIDE SEQUENCE</scope>
    <source>
        <strain evidence="7">Sampled in the wild</strain>
    </source>
</reference>
<evidence type="ECO:0000313" key="8">
    <source>
        <dbReference type="Proteomes" id="UP000792457"/>
    </source>
</evidence>
<evidence type="ECO:0000256" key="3">
    <source>
        <dbReference type="ARBA" id="ARBA00022777"/>
    </source>
</evidence>
<dbReference type="GO" id="GO:0004788">
    <property type="term" value="F:thiamine diphosphokinase activity"/>
    <property type="evidence" value="ECO:0007669"/>
    <property type="project" value="InterPro"/>
</dbReference>
<dbReference type="NCBIfam" id="TIGR01378">
    <property type="entry name" value="thi_PPkinase"/>
    <property type="match status" value="1"/>
</dbReference>
<dbReference type="Gene3D" id="3.40.50.10240">
    <property type="entry name" value="Thiamin pyrophosphokinase, catalytic domain"/>
    <property type="match status" value="1"/>
</dbReference>
<dbReference type="GO" id="GO:0005524">
    <property type="term" value="F:ATP binding"/>
    <property type="evidence" value="ECO:0007669"/>
    <property type="project" value="UniProtKB-KW"/>
</dbReference>
<evidence type="ECO:0000259" key="5">
    <source>
        <dbReference type="Pfam" id="PF04263"/>
    </source>
</evidence>
<evidence type="ECO:0008006" key="9">
    <source>
        <dbReference type="Google" id="ProtNLM"/>
    </source>
</evidence>
<dbReference type="GO" id="GO:0030975">
    <property type="term" value="F:thiamine binding"/>
    <property type="evidence" value="ECO:0007669"/>
    <property type="project" value="InterPro"/>
</dbReference>
<dbReference type="PANTHER" id="PTHR13622">
    <property type="entry name" value="THIAMIN PYROPHOSPHOKINASE"/>
    <property type="match status" value="1"/>
</dbReference>
<sequence>MNSLKSRTIRWNPQLICDCGFNKYVLVILNRRIEFEKEFMISLWNKDSFFAAHKKILVDGGANHWFEFLKKHNLSNADKRNIPDFITGDLDSVTQVVLNSFELLGTKIVRTPDQDETDFTKALHVLAEQSQIISHTFQVEAVVTLAETCGRFDQIMANINTLYKAKNIFSAPVYLLSKESITWILWTGEHEIEIKLRENSGNKWCSLIPIGRRCNKVTTSGLKWNLA</sequence>
<evidence type="ECO:0000259" key="6">
    <source>
        <dbReference type="Pfam" id="PF04265"/>
    </source>
</evidence>
<dbReference type="CDD" id="cd07995">
    <property type="entry name" value="TPK"/>
    <property type="match status" value="1"/>
</dbReference>
<comment type="caution">
    <text evidence="7">The sequence shown here is derived from an EMBL/GenBank/DDBJ whole genome shotgun (WGS) entry which is preliminary data.</text>
</comment>
<evidence type="ECO:0000256" key="2">
    <source>
        <dbReference type="ARBA" id="ARBA00022741"/>
    </source>
</evidence>
<feature type="domain" description="Thiamin pyrophosphokinase catalytic" evidence="5">
    <location>
        <begin position="52"/>
        <end position="166"/>
    </location>
</feature>
<dbReference type="InterPro" id="IPR006282">
    <property type="entry name" value="Thi_PPkinase"/>
</dbReference>
<dbReference type="Pfam" id="PF04263">
    <property type="entry name" value="TPK_catalytic"/>
    <property type="match status" value="1"/>
</dbReference>
<name>A0A8K0K128_LADFU</name>
<dbReference type="InterPro" id="IPR007373">
    <property type="entry name" value="Thiamin_PyroPKinase_B1-bd"/>
</dbReference>
<dbReference type="InterPro" id="IPR036371">
    <property type="entry name" value="TPK_B1-bd_sf"/>
</dbReference>
<dbReference type="SUPFAM" id="SSF63999">
    <property type="entry name" value="Thiamin pyrophosphokinase, catalytic domain"/>
    <property type="match status" value="1"/>
</dbReference>
<dbReference type="GO" id="GO:0016301">
    <property type="term" value="F:kinase activity"/>
    <property type="evidence" value="ECO:0007669"/>
    <property type="project" value="UniProtKB-KW"/>
</dbReference>
<dbReference type="OrthoDB" id="25149at2759"/>
<keyword evidence="4" id="KW-0067">ATP-binding</keyword>
<dbReference type="InterPro" id="IPR007371">
    <property type="entry name" value="TPK_catalytic"/>
</dbReference>
<dbReference type="PANTHER" id="PTHR13622:SF8">
    <property type="entry name" value="THIAMIN PYROPHOSPHOKINASE 1"/>
    <property type="match status" value="1"/>
</dbReference>
<dbReference type="SUPFAM" id="SSF63862">
    <property type="entry name" value="Thiamin pyrophosphokinase, substrate-binding domain"/>
    <property type="match status" value="1"/>
</dbReference>
<keyword evidence="8" id="KW-1185">Reference proteome</keyword>
<organism evidence="7 8">
    <name type="scientific">Ladona fulva</name>
    <name type="common">Scarce chaser dragonfly</name>
    <name type="synonym">Libellula fulva</name>
    <dbReference type="NCBI Taxonomy" id="123851"/>
    <lineage>
        <taxon>Eukaryota</taxon>
        <taxon>Metazoa</taxon>
        <taxon>Ecdysozoa</taxon>
        <taxon>Arthropoda</taxon>
        <taxon>Hexapoda</taxon>
        <taxon>Insecta</taxon>
        <taxon>Pterygota</taxon>
        <taxon>Palaeoptera</taxon>
        <taxon>Odonata</taxon>
        <taxon>Epiprocta</taxon>
        <taxon>Anisoptera</taxon>
        <taxon>Libelluloidea</taxon>
        <taxon>Libellulidae</taxon>
        <taxon>Ladona</taxon>
    </lineage>
</organism>
<evidence type="ECO:0000256" key="4">
    <source>
        <dbReference type="ARBA" id="ARBA00022840"/>
    </source>
</evidence>
<dbReference type="InterPro" id="IPR036759">
    <property type="entry name" value="TPK_catalytic_sf"/>
</dbReference>
<keyword evidence="3" id="KW-0418">Kinase</keyword>
<keyword evidence="2" id="KW-0547">Nucleotide-binding</keyword>